<organism evidence="1">
    <name type="scientific">marine metagenome</name>
    <dbReference type="NCBI Taxonomy" id="408172"/>
    <lineage>
        <taxon>unclassified sequences</taxon>
        <taxon>metagenomes</taxon>
        <taxon>ecological metagenomes</taxon>
    </lineage>
</organism>
<dbReference type="EMBL" id="UINC01125654">
    <property type="protein sequence ID" value="SVD03622.1"/>
    <property type="molecule type" value="Genomic_DNA"/>
</dbReference>
<sequence>VGLTVTLDDEIVEGARGQQGYIRNSNAHKNSSIHFSGVISAEAGQVLTVTTEQLALAGTVIVQPNRAASLFIEKLGDDGLYADSFTGTTAGENLNPANKAALALVGDGSSVDVIDDANYSNEGDNEENIVIKKAGSYLLSFNSTFTGGNARANPRVTVEVNGNEVSGVKTTAHYLRHANAHDESTGSIVALLSDLAVGDVVTVSVQQEGNGGIVTSPEGGKVALQAKAAYSAAAGDQFPPRASSFSGGLSGFSAYVEDFGLKLDAATLKATLNGESVDVTVDSANGLHSINYAFTDFPPTGSEHALNIAFNDTGG</sequence>
<reference evidence="1" key="1">
    <citation type="submission" date="2018-05" db="EMBL/GenBank/DDBJ databases">
        <authorList>
            <person name="Lanie J.A."/>
            <person name="Ng W.-L."/>
            <person name="Kazmierczak K.M."/>
            <person name="Andrzejewski T.M."/>
            <person name="Davidsen T.M."/>
            <person name="Wayne K.J."/>
            <person name="Tettelin H."/>
            <person name="Glass J.I."/>
            <person name="Rusch D."/>
            <person name="Podicherti R."/>
            <person name="Tsui H.-C.T."/>
            <person name="Winkler M.E."/>
        </authorList>
    </citation>
    <scope>NUCLEOTIDE SEQUENCE</scope>
</reference>
<protein>
    <submittedName>
        <fullName evidence="1">Uncharacterized protein</fullName>
    </submittedName>
</protein>
<evidence type="ECO:0000313" key="1">
    <source>
        <dbReference type="EMBL" id="SVD03622.1"/>
    </source>
</evidence>
<name>A0A382S255_9ZZZZ</name>
<feature type="non-terminal residue" evidence="1">
    <location>
        <position position="1"/>
    </location>
</feature>
<feature type="non-terminal residue" evidence="1">
    <location>
        <position position="315"/>
    </location>
</feature>
<dbReference type="AlphaFoldDB" id="A0A382S255"/>
<proteinExistence type="predicted"/>
<gene>
    <name evidence="1" type="ORF">METZ01_LOCUS356476</name>
</gene>
<accession>A0A382S255</accession>